<dbReference type="EMBL" id="CP030941">
    <property type="protein sequence ID" value="UUP17723.1"/>
    <property type="molecule type" value="Genomic_DNA"/>
</dbReference>
<name>A0ABY5MIA4_9HYPH</name>
<keyword evidence="2" id="KW-1185">Reference proteome</keyword>
<evidence type="ECO:0000313" key="2">
    <source>
        <dbReference type="Proteomes" id="UP001342418"/>
    </source>
</evidence>
<gene>
    <name evidence="1" type="ORF">NTH_02196</name>
</gene>
<dbReference type="Proteomes" id="UP001342418">
    <property type="component" value="Chromosome"/>
</dbReference>
<reference evidence="1 2" key="1">
    <citation type="submission" date="2018-07" db="EMBL/GenBank/DDBJ databases">
        <title>Genome sequence of Nitratireductor thuwali#1536.</title>
        <authorList>
            <person name="Michoud G."/>
            <person name="Merlino G."/>
            <person name="Sefrji F.O."/>
            <person name="Daffonchio D."/>
        </authorList>
    </citation>
    <scope>NUCLEOTIDE SEQUENCE [LARGE SCALE GENOMIC DNA]</scope>
    <source>
        <strain evidence="2">Nit1536</strain>
    </source>
</reference>
<evidence type="ECO:0000313" key="1">
    <source>
        <dbReference type="EMBL" id="UUP17723.1"/>
    </source>
</evidence>
<sequence length="148" mass="15331">MARRRILALGNLVGGTVERFRPSGGTAAWRAGGQRVGGIQTQPPHIGHMERTGSQTFPVAGSRGAGLHDMAVRVRPLIAEAGGVRSVADAEGIEDEQECAGHAWCSVGGASEIVRGRNIGNAAATAMLTDGSQAEWRSSGISNRCRGS</sequence>
<proteinExistence type="predicted"/>
<protein>
    <submittedName>
        <fullName evidence="1">Uncharacterized protein</fullName>
    </submittedName>
</protein>
<accession>A0ABY5MIA4</accession>
<organism evidence="1 2">
    <name type="scientific">Nitratireductor thuwali</name>
    <dbReference type="NCBI Taxonomy" id="2267699"/>
    <lineage>
        <taxon>Bacteria</taxon>
        <taxon>Pseudomonadati</taxon>
        <taxon>Pseudomonadota</taxon>
        <taxon>Alphaproteobacteria</taxon>
        <taxon>Hyphomicrobiales</taxon>
        <taxon>Phyllobacteriaceae</taxon>
        <taxon>Nitratireductor</taxon>
    </lineage>
</organism>